<dbReference type="OrthoDB" id="5912264at2759"/>
<dbReference type="InterPro" id="IPR051368">
    <property type="entry name" value="SerProtInhib-TIL_Domain"/>
</dbReference>
<name>A0A0B1RXJ6_OESDE</name>
<proteinExistence type="predicted"/>
<sequence>MPLILISLLDPIYLYENSFHGLCIRERSFVGKEKCGENEERKKCGTACERSCSNPSPVCTKQCILNVCQCKPGYTRDDATNKCISYDSCPKDRVIPCSEMNCPKGTRCELGRVICPFVPPCFTRQTICVSSETCKTKKCPPGTECQQETINCFVAPCPQPEPQCVPKG</sequence>
<dbReference type="Proteomes" id="UP000053660">
    <property type="component" value="Unassembled WGS sequence"/>
</dbReference>
<dbReference type="Pfam" id="PF01826">
    <property type="entry name" value="TIL"/>
    <property type="match status" value="1"/>
</dbReference>
<dbReference type="EMBL" id="KN610791">
    <property type="protein sequence ID" value="KHJ77409.1"/>
    <property type="molecule type" value="Genomic_DNA"/>
</dbReference>
<evidence type="ECO:0000256" key="2">
    <source>
        <dbReference type="ARBA" id="ARBA00022900"/>
    </source>
</evidence>
<evidence type="ECO:0000256" key="3">
    <source>
        <dbReference type="ARBA" id="ARBA00023157"/>
    </source>
</evidence>
<dbReference type="Gene3D" id="2.10.25.10">
    <property type="entry name" value="Laminin"/>
    <property type="match status" value="1"/>
</dbReference>
<keyword evidence="1" id="KW-0646">Protease inhibitor</keyword>
<gene>
    <name evidence="5" type="ORF">OESDEN_22971</name>
</gene>
<reference evidence="5 6" key="1">
    <citation type="submission" date="2014-03" db="EMBL/GenBank/DDBJ databases">
        <title>Draft genome of the hookworm Oesophagostomum dentatum.</title>
        <authorList>
            <person name="Mitreva M."/>
        </authorList>
    </citation>
    <scope>NUCLEOTIDE SEQUENCE [LARGE SCALE GENOMIC DNA]</scope>
    <source>
        <strain evidence="5 6">OD-Hann</strain>
    </source>
</reference>
<evidence type="ECO:0000256" key="1">
    <source>
        <dbReference type="ARBA" id="ARBA00022690"/>
    </source>
</evidence>
<organism evidence="5 6">
    <name type="scientific">Oesophagostomum dentatum</name>
    <name type="common">Nodular worm</name>
    <dbReference type="NCBI Taxonomy" id="61180"/>
    <lineage>
        <taxon>Eukaryota</taxon>
        <taxon>Metazoa</taxon>
        <taxon>Ecdysozoa</taxon>
        <taxon>Nematoda</taxon>
        <taxon>Chromadorea</taxon>
        <taxon>Rhabditida</taxon>
        <taxon>Rhabditina</taxon>
        <taxon>Rhabditomorpha</taxon>
        <taxon>Strongyloidea</taxon>
        <taxon>Strongylidae</taxon>
        <taxon>Oesophagostomum</taxon>
    </lineage>
</organism>
<dbReference type="InterPro" id="IPR036084">
    <property type="entry name" value="Ser_inhib-like_sf"/>
</dbReference>
<dbReference type="CDD" id="cd19941">
    <property type="entry name" value="TIL"/>
    <property type="match status" value="1"/>
</dbReference>
<dbReference type="InterPro" id="IPR002919">
    <property type="entry name" value="TIL_dom"/>
</dbReference>
<dbReference type="SUPFAM" id="SSF57567">
    <property type="entry name" value="Serine protease inhibitors"/>
    <property type="match status" value="1"/>
</dbReference>
<dbReference type="AlphaFoldDB" id="A0A0B1RXJ6"/>
<protein>
    <submittedName>
        <fullName evidence="5">Trypsin Inhibitor like cysteine rich domain protein</fullName>
    </submittedName>
</protein>
<evidence type="ECO:0000313" key="6">
    <source>
        <dbReference type="Proteomes" id="UP000053660"/>
    </source>
</evidence>
<evidence type="ECO:0000313" key="5">
    <source>
        <dbReference type="EMBL" id="KHJ77409.1"/>
    </source>
</evidence>
<keyword evidence="6" id="KW-1185">Reference proteome</keyword>
<dbReference type="PANTHER" id="PTHR23259">
    <property type="entry name" value="RIDDLE"/>
    <property type="match status" value="1"/>
</dbReference>
<accession>A0A0B1RXJ6</accession>
<keyword evidence="2" id="KW-0722">Serine protease inhibitor</keyword>
<dbReference type="PANTHER" id="PTHR23259:SF70">
    <property type="entry name" value="ACCESSORY GLAND PROTEIN ACP62F-RELATED"/>
    <property type="match status" value="1"/>
</dbReference>
<evidence type="ECO:0000259" key="4">
    <source>
        <dbReference type="Pfam" id="PF01826"/>
    </source>
</evidence>
<feature type="domain" description="TIL" evidence="4">
    <location>
        <begin position="35"/>
        <end position="89"/>
    </location>
</feature>
<dbReference type="GO" id="GO:0004867">
    <property type="term" value="F:serine-type endopeptidase inhibitor activity"/>
    <property type="evidence" value="ECO:0007669"/>
    <property type="project" value="UniProtKB-KW"/>
</dbReference>
<keyword evidence="3" id="KW-1015">Disulfide bond</keyword>